<comment type="caution">
    <text evidence="2">The sequence shown here is derived from an EMBL/GenBank/DDBJ whole genome shotgun (WGS) entry which is preliminary data.</text>
</comment>
<feature type="compositionally biased region" description="Pro residues" evidence="1">
    <location>
        <begin position="131"/>
        <end position="148"/>
    </location>
</feature>
<sequence length="175" mass="18629">MTPLNGFNFEVEEIKEDKSCCPANFGTRRVVSAHSSPRTPTYRTNGSDHLPSSKYPGNTICILSPEPPAVAHSRTPAAVHLNPPAAALHYINIMNIMDLALPMGFDAPILSPSPSSPLVLSSLPASSLVPSSPPEPAPPKRPPEPAPPELFLAYGPLNFPQRGGISPSFSNPDNY</sequence>
<name>A0ABD0R5F3_CIRMR</name>
<evidence type="ECO:0000313" key="3">
    <source>
        <dbReference type="Proteomes" id="UP001529510"/>
    </source>
</evidence>
<reference evidence="2 3" key="1">
    <citation type="submission" date="2024-05" db="EMBL/GenBank/DDBJ databases">
        <title>Genome sequencing and assembly of Indian major carp, Cirrhinus mrigala (Hamilton, 1822).</title>
        <authorList>
            <person name="Mohindra V."/>
            <person name="Chowdhury L.M."/>
            <person name="Lal K."/>
            <person name="Jena J.K."/>
        </authorList>
    </citation>
    <scope>NUCLEOTIDE SEQUENCE [LARGE SCALE GENOMIC DNA]</scope>
    <source>
        <strain evidence="2">CM1030</strain>
        <tissue evidence="2">Blood</tissue>
    </source>
</reference>
<proteinExistence type="predicted"/>
<dbReference type="Proteomes" id="UP001529510">
    <property type="component" value="Unassembled WGS sequence"/>
</dbReference>
<organism evidence="2 3">
    <name type="scientific">Cirrhinus mrigala</name>
    <name type="common">Mrigala</name>
    <dbReference type="NCBI Taxonomy" id="683832"/>
    <lineage>
        <taxon>Eukaryota</taxon>
        <taxon>Metazoa</taxon>
        <taxon>Chordata</taxon>
        <taxon>Craniata</taxon>
        <taxon>Vertebrata</taxon>
        <taxon>Euteleostomi</taxon>
        <taxon>Actinopterygii</taxon>
        <taxon>Neopterygii</taxon>
        <taxon>Teleostei</taxon>
        <taxon>Ostariophysi</taxon>
        <taxon>Cypriniformes</taxon>
        <taxon>Cyprinidae</taxon>
        <taxon>Labeoninae</taxon>
        <taxon>Labeonini</taxon>
        <taxon>Cirrhinus</taxon>
    </lineage>
</organism>
<evidence type="ECO:0000313" key="2">
    <source>
        <dbReference type="EMBL" id="KAL0193739.1"/>
    </source>
</evidence>
<dbReference type="AlphaFoldDB" id="A0ABD0R5F3"/>
<keyword evidence="3" id="KW-1185">Reference proteome</keyword>
<evidence type="ECO:0000256" key="1">
    <source>
        <dbReference type="SAM" id="MobiDB-lite"/>
    </source>
</evidence>
<protein>
    <submittedName>
        <fullName evidence="2">Uncharacterized protein</fullName>
    </submittedName>
</protein>
<feature type="region of interest" description="Disordered" evidence="1">
    <location>
        <begin position="121"/>
        <end position="175"/>
    </location>
</feature>
<accession>A0ABD0R5F3</accession>
<feature type="compositionally biased region" description="Low complexity" evidence="1">
    <location>
        <begin position="121"/>
        <end position="130"/>
    </location>
</feature>
<dbReference type="EMBL" id="JAMKFB020000005">
    <property type="protein sequence ID" value="KAL0193739.1"/>
    <property type="molecule type" value="Genomic_DNA"/>
</dbReference>
<gene>
    <name evidence="2" type="ORF">M9458_012035</name>
</gene>